<proteinExistence type="predicted"/>
<gene>
    <name evidence="1" type="ORF">JOD17_002933</name>
</gene>
<keyword evidence="2" id="KW-1185">Reference proteome</keyword>
<evidence type="ECO:0000313" key="1">
    <source>
        <dbReference type="EMBL" id="MBM7633837.1"/>
    </source>
</evidence>
<organism evidence="1 2">
    <name type="scientific">Geomicrobium sediminis</name>
    <dbReference type="NCBI Taxonomy" id="1347788"/>
    <lineage>
        <taxon>Bacteria</taxon>
        <taxon>Bacillati</taxon>
        <taxon>Bacillota</taxon>
        <taxon>Bacilli</taxon>
        <taxon>Bacillales</taxon>
        <taxon>Geomicrobium</taxon>
    </lineage>
</organism>
<comment type="caution">
    <text evidence="1">The sequence shown here is derived from an EMBL/GenBank/DDBJ whole genome shotgun (WGS) entry which is preliminary data.</text>
</comment>
<evidence type="ECO:0000313" key="2">
    <source>
        <dbReference type="Proteomes" id="UP000741863"/>
    </source>
</evidence>
<dbReference type="InterPro" id="IPR011231">
    <property type="entry name" value="Phage_VT1-Sakai_H0018"/>
</dbReference>
<reference evidence="1 2" key="1">
    <citation type="submission" date="2021-01" db="EMBL/GenBank/DDBJ databases">
        <title>Genomic Encyclopedia of Type Strains, Phase IV (KMG-IV): sequencing the most valuable type-strain genomes for metagenomic binning, comparative biology and taxonomic classification.</title>
        <authorList>
            <person name="Goeker M."/>
        </authorList>
    </citation>
    <scope>NUCLEOTIDE SEQUENCE [LARGE SCALE GENOMIC DNA]</scope>
    <source>
        <strain evidence="1 2">DSM 25540</strain>
    </source>
</reference>
<sequence length="159" mass="17604">MDVKGRPYPTTRHYDQRAKVSDGQSVRVKIPEGKDIVPQNLYLIDGFLGFATGQDDLAGELILTVERAEFETNQVKPDTEYSLGDQVYFDQTDEVLTKEPNDRFAGIVTNPLDSKGNIWFILFNQGSQTSGGSGVSQQAFDALKEEVEQLKQQVDGGGE</sequence>
<accession>A0ABS2PEZ9</accession>
<dbReference type="RefSeq" id="WP_204698568.1">
    <property type="nucleotide sequence ID" value="NZ_JAFBEC010000008.1"/>
</dbReference>
<protein>
    <submittedName>
        <fullName evidence="1">Uncharacterized protein</fullName>
    </submittedName>
</protein>
<dbReference type="Pfam" id="PF09956">
    <property type="entry name" value="Phage_cement_2"/>
    <property type="match status" value="1"/>
</dbReference>
<dbReference type="Proteomes" id="UP000741863">
    <property type="component" value="Unassembled WGS sequence"/>
</dbReference>
<name>A0ABS2PEZ9_9BACL</name>
<dbReference type="EMBL" id="JAFBEC010000008">
    <property type="protein sequence ID" value="MBM7633837.1"/>
    <property type="molecule type" value="Genomic_DNA"/>
</dbReference>